<accession>A0A1I6H9N0</accession>
<evidence type="ECO:0000256" key="4">
    <source>
        <dbReference type="ARBA" id="ARBA00017099"/>
    </source>
</evidence>
<keyword evidence="6" id="KW-0521">NADP</keyword>
<dbReference type="CDD" id="cd05254">
    <property type="entry name" value="dTDP_HR_like_SDR_e"/>
    <property type="match status" value="1"/>
</dbReference>
<dbReference type="InterPro" id="IPR029903">
    <property type="entry name" value="RmlD-like-bd"/>
</dbReference>
<evidence type="ECO:0000313" key="9">
    <source>
        <dbReference type="Proteomes" id="UP000198644"/>
    </source>
</evidence>
<dbReference type="GO" id="GO:0019305">
    <property type="term" value="P:dTDP-rhamnose biosynthetic process"/>
    <property type="evidence" value="ECO:0007669"/>
    <property type="project" value="UniProtKB-UniPathway"/>
</dbReference>
<evidence type="ECO:0000313" key="8">
    <source>
        <dbReference type="EMBL" id="SFR51205.1"/>
    </source>
</evidence>
<comment type="function">
    <text evidence="6">Catalyzes the reduction of dTDP-6-deoxy-L-lyxo-4-hexulose to yield dTDP-L-rhamnose.</text>
</comment>
<feature type="domain" description="RmlD-like substrate binding" evidence="7">
    <location>
        <begin position="1"/>
        <end position="287"/>
    </location>
</feature>
<evidence type="ECO:0000256" key="6">
    <source>
        <dbReference type="RuleBase" id="RU364082"/>
    </source>
</evidence>
<dbReference type="GO" id="GO:0009243">
    <property type="term" value="P:O antigen biosynthetic process"/>
    <property type="evidence" value="ECO:0007669"/>
    <property type="project" value="UniProtKB-UniPathway"/>
</dbReference>
<dbReference type="Gene3D" id="3.90.25.10">
    <property type="entry name" value="UDP-galactose 4-epimerase, domain 1"/>
    <property type="match status" value="1"/>
</dbReference>
<name>A0A1I6H9N0_9GAMM</name>
<dbReference type="UniPathway" id="UPA00124"/>
<dbReference type="UniPathway" id="UPA00281"/>
<dbReference type="PANTHER" id="PTHR10491:SF4">
    <property type="entry name" value="METHIONINE ADENOSYLTRANSFERASE 2 SUBUNIT BETA"/>
    <property type="match status" value="1"/>
</dbReference>
<dbReference type="EC" id="1.1.1.133" evidence="3 6"/>
<sequence length="294" mass="32069">MNILLLGKTGQVGFELHRTLSPLGNIIAPTRAELDLMSEQAVTAYLADIKPDLIVNAAAWTAVDAAEEQQTEAERLNAALPAQLAAYAAAKGIRLVHYSSDYVYPGTGETPWQESSPTGSLSHYGTTKLAGDQAIEQSGADYLIFRTSWVYSARGNNFMKTMLRLARDKTELHIVADQIGAPTPARLIAQVTTLALNSQLEAGLYNLAPKGETSWHGFATRIFGLAIDAGEELKLDPDNANPIPTSAYPTPAQRPLNSRMDVSKLEQTLGLQMPSWQSQLEVTLGEYLENRSWR</sequence>
<evidence type="ECO:0000256" key="1">
    <source>
        <dbReference type="ARBA" id="ARBA00004781"/>
    </source>
</evidence>
<dbReference type="PANTHER" id="PTHR10491">
    <property type="entry name" value="DTDP-4-DEHYDRORHAMNOSE REDUCTASE"/>
    <property type="match status" value="1"/>
</dbReference>
<dbReference type="OrthoDB" id="9803892at2"/>
<dbReference type="AlphaFoldDB" id="A0A1I6H9N0"/>
<dbReference type="RefSeq" id="WP_092009478.1">
    <property type="nucleotide sequence ID" value="NZ_FOYW01000001.1"/>
</dbReference>
<organism evidence="8 9">
    <name type="scientific">Marinobacter daqiaonensis</name>
    <dbReference type="NCBI Taxonomy" id="650891"/>
    <lineage>
        <taxon>Bacteria</taxon>
        <taxon>Pseudomonadati</taxon>
        <taxon>Pseudomonadota</taxon>
        <taxon>Gammaproteobacteria</taxon>
        <taxon>Pseudomonadales</taxon>
        <taxon>Marinobacteraceae</taxon>
        <taxon>Marinobacter</taxon>
    </lineage>
</organism>
<evidence type="ECO:0000256" key="3">
    <source>
        <dbReference type="ARBA" id="ARBA00012929"/>
    </source>
</evidence>
<evidence type="ECO:0000256" key="5">
    <source>
        <dbReference type="ARBA" id="ARBA00048200"/>
    </source>
</evidence>
<dbReference type="InterPro" id="IPR036291">
    <property type="entry name" value="NAD(P)-bd_dom_sf"/>
</dbReference>
<dbReference type="GO" id="GO:0005829">
    <property type="term" value="C:cytosol"/>
    <property type="evidence" value="ECO:0007669"/>
    <property type="project" value="TreeGrafter"/>
</dbReference>
<comment type="pathway">
    <text evidence="1 6">Carbohydrate biosynthesis; dTDP-L-rhamnose biosynthesis.</text>
</comment>
<keyword evidence="9" id="KW-1185">Reference proteome</keyword>
<dbReference type="EMBL" id="FOYW01000001">
    <property type="protein sequence ID" value="SFR51205.1"/>
    <property type="molecule type" value="Genomic_DNA"/>
</dbReference>
<dbReference type="NCBIfam" id="TIGR01214">
    <property type="entry name" value="rmlD"/>
    <property type="match status" value="1"/>
</dbReference>
<dbReference type="GO" id="GO:0008831">
    <property type="term" value="F:dTDP-4-dehydrorhamnose reductase activity"/>
    <property type="evidence" value="ECO:0007669"/>
    <property type="project" value="UniProtKB-EC"/>
</dbReference>
<comment type="cofactor">
    <cofactor evidence="6">
        <name>Mg(2+)</name>
        <dbReference type="ChEBI" id="CHEBI:18420"/>
    </cofactor>
    <text evidence="6">Binds 1 Mg(2+) ion per monomer.</text>
</comment>
<gene>
    <name evidence="8" type="ORF">SAMN05216203_1028</name>
</gene>
<protein>
    <recommendedName>
        <fullName evidence="4 6">dTDP-4-dehydrorhamnose reductase</fullName>
        <ecNumber evidence="3 6">1.1.1.133</ecNumber>
    </recommendedName>
</protein>
<comment type="catalytic activity">
    <reaction evidence="5 6">
        <text>dTDP-beta-L-rhamnose + NADP(+) = dTDP-4-dehydro-beta-L-rhamnose + NADPH + H(+)</text>
        <dbReference type="Rhea" id="RHEA:21796"/>
        <dbReference type="ChEBI" id="CHEBI:15378"/>
        <dbReference type="ChEBI" id="CHEBI:57510"/>
        <dbReference type="ChEBI" id="CHEBI:57783"/>
        <dbReference type="ChEBI" id="CHEBI:58349"/>
        <dbReference type="ChEBI" id="CHEBI:62830"/>
        <dbReference type="EC" id="1.1.1.133"/>
    </reaction>
</comment>
<dbReference type="Pfam" id="PF04321">
    <property type="entry name" value="RmlD_sub_bind"/>
    <property type="match status" value="1"/>
</dbReference>
<dbReference type="Proteomes" id="UP000198644">
    <property type="component" value="Unassembled WGS sequence"/>
</dbReference>
<dbReference type="InterPro" id="IPR005913">
    <property type="entry name" value="dTDP_dehydrorham_reduct"/>
</dbReference>
<evidence type="ECO:0000259" key="7">
    <source>
        <dbReference type="Pfam" id="PF04321"/>
    </source>
</evidence>
<proteinExistence type="inferred from homology"/>
<dbReference type="SUPFAM" id="SSF51735">
    <property type="entry name" value="NAD(P)-binding Rossmann-fold domains"/>
    <property type="match status" value="1"/>
</dbReference>
<evidence type="ECO:0000256" key="2">
    <source>
        <dbReference type="ARBA" id="ARBA00010944"/>
    </source>
</evidence>
<dbReference type="STRING" id="650891.SAMN05216203_1028"/>
<keyword evidence="6" id="KW-0560">Oxidoreductase</keyword>
<comment type="similarity">
    <text evidence="2 6">Belongs to the dTDP-4-dehydrorhamnose reductase family.</text>
</comment>
<reference evidence="9" key="1">
    <citation type="submission" date="2016-10" db="EMBL/GenBank/DDBJ databases">
        <authorList>
            <person name="Varghese N."/>
            <person name="Submissions S."/>
        </authorList>
    </citation>
    <scope>NUCLEOTIDE SEQUENCE [LARGE SCALE GENOMIC DNA]</scope>
    <source>
        <strain evidence="9">CGMCC 1.9167</strain>
    </source>
</reference>
<dbReference type="Gene3D" id="3.40.50.720">
    <property type="entry name" value="NAD(P)-binding Rossmann-like Domain"/>
    <property type="match status" value="1"/>
</dbReference>